<dbReference type="SUPFAM" id="SSF51730">
    <property type="entry name" value="FAD-linked oxidoreductase"/>
    <property type="match status" value="1"/>
</dbReference>
<evidence type="ECO:0000256" key="4">
    <source>
        <dbReference type="ARBA" id="ARBA00022630"/>
    </source>
</evidence>
<dbReference type="GO" id="GO:0106312">
    <property type="term" value="F:methylenetetrahydrofolate reductase (NADH) activity"/>
    <property type="evidence" value="ECO:0007669"/>
    <property type="project" value="UniProtKB-EC"/>
</dbReference>
<proteinExistence type="inferred from homology"/>
<organism evidence="9 10">
    <name type="scientific">Halomicronema hongdechloris C2206</name>
    <dbReference type="NCBI Taxonomy" id="1641165"/>
    <lineage>
        <taxon>Bacteria</taxon>
        <taxon>Bacillati</taxon>
        <taxon>Cyanobacteriota</taxon>
        <taxon>Cyanophyceae</taxon>
        <taxon>Nodosilineales</taxon>
        <taxon>Nodosilineaceae</taxon>
        <taxon>Halomicronema</taxon>
    </lineage>
</organism>
<dbReference type="KEGG" id="hhg:XM38_031290"/>
<dbReference type="UniPathway" id="UPA00193"/>
<dbReference type="Proteomes" id="UP000191901">
    <property type="component" value="Chromosome"/>
</dbReference>
<evidence type="ECO:0000256" key="7">
    <source>
        <dbReference type="ARBA" id="ARBA00048628"/>
    </source>
</evidence>
<name>A0A1Z3HPF8_9CYAN</name>
<dbReference type="GO" id="GO:0071949">
    <property type="term" value="F:FAD binding"/>
    <property type="evidence" value="ECO:0007669"/>
    <property type="project" value="TreeGrafter"/>
</dbReference>
<dbReference type="GO" id="GO:0005829">
    <property type="term" value="C:cytosol"/>
    <property type="evidence" value="ECO:0007669"/>
    <property type="project" value="TreeGrafter"/>
</dbReference>
<evidence type="ECO:0000256" key="2">
    <source>
        <dbReference type="ARBA" id="ARBA00004777"/>
    </source>
</evidence>
<comment type="pathway">
    <text evidence="2 8">One-carbon metabolism; tetrahydrofolate interconversion.</text>
</comment>
<evidence type="ECO:0000313" key="10">
    <source>
        <dbReference type="Proteomes" id="UP000191901"/>
    </source>
</evidence>
<keyword evidence="6 8" id="KW-0560">Oxidoreductase</keyword>
<dbReference type="GO" id="GO:0035999">
    <property type="term" value="P:tetrahydrofolate interconversion"/>
    <property type="evidence" value="ECO:0007669"/>
    <property type="project" value="UniProtKB-UniPathway"/>
</dbReference>
<evidence type="ECO:0000256" key="1">
    <source>
        <dbReference type="ARBA" id="ARBA00001974"/>
    </source>
</evidence>
<dbReference type="GO" id="GO:0009086">
    <property type="term" value="P:methionine biosynthetic process"/>
    <property type="evidence" value="ECO:0007669"/>
    <property type="project" value="TreeGrafter"/>
</dbReference>
<evidence type="ECO:0000256" key="5">
    <source>
        <dbReference type="ARBA" id="ARBA00022827"/>
    </source>
</evidence>
<evidence type="ECO:0000313" key="9">
    <source>
        <dbReference type="EMBL" id="ASC72175.1"/>
    </source>
</evidence>
<dbReference type="AlphaFoldDB" id="A0A1Z3HPF8"/>
<dbReference type="PANTHER" id="PTHR45754:SF3">
    <property type="entry name" value="METHYLENETETRAHYDROFOLATE REDUCTASE (NADPH)"/>
    <property type="match status" value="1"/>
</dbReference>
<dbReference type="GO" id="GO:0008168">
    <property type="term" value="F:methyltransferase activity"/>
    <property type="evidence" value="ECO:0007669"/>
    <property type="project" value="UniProtKB-KW"/>
</dbReference>
<dbReference type="EMBL" id="CP021983">
    <property type="protein sequence ID" value="ASC72175.1"/>
    <property type="molecule type" value="Genomic_DNA"/>
</dbReference>
<dbReference type="GO" id="GO:0032259">
    <property type="term" value="P:methylation"/>
    <property type="evidence" value="ECO:0007669"/>
    <property type="project" value="UniProtKB-KW"/>
</dbReference>
<protein>
    <recommendedName>
        <fullName evidence="8">Methylenetetrahydrofolate reductase</fullName>
    </recommendedName>
</protein>
<evidence type="ECO:0000256" key="8">
    <source>
        <dbReference type="RuleBase" id="RU003862"/>
    </source>
</evidence>
<keyword evidence="10" id="KW-1185">Reference proteome</keyword>
<dbReference type="Pfam" id="PF02219">
    <property type="entry name" value="MTHFR"/>
    <property type="match status" value="1"/>
</dbReference>
<evidence type="ECO:0000256" key="3">
    <source>
        <dbReference type="ARBA" id="ARBA00006743"/>
    </source>
</evidence>
<keyword evidence="4 8" id="KW-0285">Flavoprotein</keyword>
<dbReference type="InterPro" id="IPR029041">
    <property type="entry name" value="FAD-linked_oxidoreductase-like"/>
</dbReference>
<dbReference type="Gene3D" id="3.20.20.220">
    <property type="match status" value="1"/>
</dbReference>
<dbReference type="CDD" id="cd00537">
    <property type="entry name" value="MTHFR"/>
    <property type="match status" value="1"/>
</dbReference>
<dbReference type="InterPro" id="IPR003171">
    <property type="entry name" value="Mehydrof_redctse-like"/>
</dbReference>
<dbReference type="PANTHER" id="PTHR45754">
    <property type="entry name" value="METHYLENETETRAHYDROFOLATE REDUCTASE"/>
    <property type="match status" value="1"/>
</dbReference>
<dbReference type="STRING" id="1641165.XM38_07120"/>
<keyword evidence="5 8" id="KW-0274">FAD</keyword>
<accession>A0A1Z3HPF8</accession>
<reference evidence="9 10" key="1">
    <citation type="journal article" date="2016" name="Biochim. Biophys. Acta">
        <title>Characterization of red-shifted phycobilisomes isolated from the chlorophyll f-containing cyanobacterium Halomicronema hongdechloris.</title>
        <authorList>
            <person name="Li Y."/>
            <person name="Lin Y."/>
            <person name="Garvey C.J."/>
            <person name="Birch D."/>
            <person name="Corkery R.W."/>
            <person name="Loughlin P.C."/>
            <person name="Scheer H."/>
            <person name="Willows R.D."/>
            <person name="Chen M."/>
        </authorList>
    </citation>
    <scope>NUCLEOTIDE SEQUENCE [LARGE SCALE GENOMIC DNA]</scope>
    <source>
        <strain evidence="9 10">C2206</strain>
    </source>
</reference>
<comment type="similarity">
    <text evidence="3 8">Belongs to the methylenetetrahydrofolate reductase family.</text>
</comment>
<sequence length="344" mass="37098">MVAAVYCALRHGPSYSCPHLIFLTPCLIAIVASSTPLSPLGYQFRTAVKAGDFLVTAEVTPPKGGDPQRMVSMARCLRGRVHGVNITDGSRAMLRMASLAAAAILQQAGIESICQMACRDRNRIALQADLMGVHALGIRNLLALTGDPVKAGDHPDAKSVFDLESIRLLRVINQLNQGVDSHGKSLPDGATDLFAGAAVDPQSHSWSGLQRRFNRKLDAGAQFFQSQLITDFERLEKFMDQIAVGCHRPVLAGIFLLKSAKNAEFINRHVPGVQIPEALIQRLAAASDPLQEGMQIAAEQIRIARQLCQGVHIMAVRREDLIPPILDLAGVAPLEPSPSHPNPA</sequence>
<gene>
    <name evidence="9" type="primary">yitJ_1</name>
    <name evidence="9" type="ORF">XM38_031290</name>
</gene>
<comment type="cofactor">
    <cofactor evidence="1 8">
        <name>FAD</name>
        <dbReference type="ChEBI" id="CHEBI:57692"/>
    </cofactor>
</comment>
<evidence type="ECO:0000256" key="6">
    <source>
        <dbReference type="ARBA" id="ARBA00023002"/>
    </source>
</evidence>
<comment type="catalytic activity">
    <reaction evidence="7">
        <text>(6S)-5-methyl-5,6,7,8-tetrahydrofolate + NAD(+) = (6R)-5,10-methylene-5,6,7,8-tetrahydrofolate + NADH + H(+)</text>
        <dbReference type="Rhea" id="RHEA:19821"/>
        <dbReference type="ChEBI" id="CHEBI:15378"/>
        <dbReference type="ChEBI" id="CHEBI:15636"/>
        <dbReference type="ChEBI" id="CHEBI:18608"/>
        <dbReference type="ChEBI" id="CHEBI:57540"/>
        <dbReference type="ChEBI" id="CHEBI:57945"/>
        <dbReference type="EC" id="1.5.1.54"/>
    </reaction>
    <physiologicalReaction direction="right-to-left" evidence="7">
        <dbReference type="Rhea" id="RHEA:19823"/>
    </physiologicalReaction>
</comment>